<evidence type="ECO:0000256" key="2">
    <source>
        <dbReference type="SAM" id="MobiDB-lite"/>
    </source>
</evidence>
<organism evidence="6 7">
    <name type="scientific">Culter alburnus</name>
    <name type="common">Topmouth culter</name>
    <dbReference type="NCBI Taxonomy" id="194366"/>
    <lineage>
        <taxon>Eukaryota</taxon>
        <taxon>Metazoa</taxon>
        <taxon>Chordata</taxon>
        <taxon>Craniata</taxon>
        <taxon>Vertebrata</taxon>
        <taxon>Euteleostomi</taxon>
        <taxon>Actinopterygii</taxon>
        <taxon>Neopterygii</taxon>
        <taxon>Teleostei</taxon>
        <taxon>Ostariophysi</taxon>
        <taxon>Cypriniformes</taxon>
        <taxon>Xenocyprididae</taxon>
        <taxon>Xenocypridinae</taxon>
        <taxon>Culter</taxon>
    </lineage>
</organism>
<proteinExistence type="predicted"/>
<reference evidence="6 7" key="1">
    <citation type="submission" date="2024-05" db="EMBL/GenBank/DDBJ databases">
        <title>A high-quality chromosomal-level genome assembly of Topmouth culter (Culter alburnus).</title>
        <authorList>
            <person name="Zhao H."/>
        </authorList>
    </citation>
    <scope>NUCLEOTIDE SEQUENCE [LARGE SCALE GENOMIC DNA]</scope>
    <source>
        <strain evidence="6">CATC2023</strain>
        <tissue evidence="6">Muscle</tissue>
    </source>
</reference>
<keyword evidence="3" id="KW-0812">Transmembrane</keyword>
<feature type="domain" description="TNFR-Cys" evidence="5">
    <location>
        <begin position="42"/>
        <end position="81"/>
    </location>
</feature>
<keyword evidence="7" id="KW-1185">Reference proteome</keyword>
<evidence type="ECO:0000313" key="6">
    <source>
        <dbReference type="EMBL" id="KAK9973591.1"/>
    </source>
</evidence>
<comment type="caution">
    <text evidence="1">Lacks conserved residue(s) required for the propagation of feature annotation.</text>
</comment>
<dbReference type="GO" id="GO:0038023">
    <property type="term" value="F:signaling receptor activity"/>
    <property type="evidence" value="ECO:0007669"/>
    <property type="project" value="TreeGrafter"/>
</dbReference>
<feature type="disulfide bond" evidence="1">
    <location>
        <begin position="63"/>
        <end position="81"/>
    </location>
</feature>
<dbReference type="Gene3D" id="2.10.50.10">
    <property type="entry name" value="Tumor Necrosis Factor Receptor, subunit A, domain 2"/>
    <property type="match status" value="2"/>
</dbReference>
<dbReference type="GO" id="GO:0042127">
    <property type="term" value="P:regulation of cell population proliferation"/>
    <property type="evidence" value="ECO:0007669"/>
    <property type="project" value="TreeGrafter"/>
</dbReference>
<protein>
    <recommendedName>
        <fullName evidence="5">TNFR-Cys domain-containing protein</fullName>
    </recommendedName>
</protein>
<feature type="repeat" description="TNFR-Cys" evidence="1">
    <location>
        <begin position="42"/>
        <end position="81"/>
    </location>
</feature>
<sequence length="264" mass="29186">MFFYMKVLSTLLCLLLFHQNASATKECRAGQKFDYNKKTCVDCPEKQYNPSGKGIHCENCSECKRGSRVLYKCTPTRDTRCKCLNGFTPIDQQSEICVCKKGSGLGLDRTGQTCSKCINGYFSDKDDSTCQKWRECKSGIKIAGTSTSDAVCKNGSEIVNEDSTIYITTLKTATINSAGPSRTMTSSSTAHSNTTASSSNKEGSFYSFWLVMLCVGILLLSGLLYHKCKITHCIHNHKKVDSRKESICRKPVEESGEKCLSLLV</sequence>
<gene>
    <name evidence="6" type="ORF">ABG768_024311</name>
</gene>
<dbReference type="InterPro" id="IPR001368">
    <property type="entry name" value="TNFR/NGFR_Cys_rich_reg"/>
</dbReference>
<evidence type="ECO:0000313" key="7">
    <source>
        <dbReference type="Proteomes" id="UP001479290"/>
    </source>
</evidence>
<keyword evidence="3" id="KW-0472">Membrane</keyword>
<feature type="signal peptide" evidence="4">
    <location>
        <begin position="1"/>
        <end position="23"/>
    </location>
</feature>
<dbReference type="PANTHER" id="PTHR47139:SF3">
    <property type="entry name" value="SI:CH73-361P23.3"/>
    <property type="match status" value="1"/>
</dbReference>
<dbReference type="EMBL" id="JAWDJR010000006">
    <property type="protein sequence ID" value="KAK9973591.1"/>
    <property type="molecule type" value="Genomic_DNA"/>
</dbReference>
<keyword evidence="1" id="KW-1015">Disulfide bond</keyword>
<feature type="transmembrane region" description="Helical" evidence="3">
    <location>
        <begin position="206"/>
        <end position="225"/>
    </location>
</feature>
<evidence type="ECO:0000259" key="5">
    <source>
        <dbReference type="PROSITE" id="PS50050"/>
    </source>
</evidence>
<evidence type="ECO:0000256" key="1">
    <source>
        <dbReference type="PROSITE-ProRule" id="PRU00206"/>
    </source>
</evidence>
<dbReference type="AlphaFoldDB" id="A0AAW2AIQ8"/>
<comment type="caution">
    <text evidence="6">The sequence shown here is derived from an EMBL/GenBank/DDBJ whole genome shotgun (WGS) entry which is preliminary data.</text>
</comment>
<name>A0AAW2AIQ8_CULAL</name>
<feature type="chain" id="PRO_5043497910" description="TNFR-Cys domain-containing protein" evidence="4">
    <location>
        <begin position="24"/>
        <end position="264"/>
    </location>
</feature>
<dbReference type="SUPFAM" id="SSF57586">
    <property type="entry name" value="TNF receptor-like"/>
    <property type="match status" value="1"/>
</dbReference>
<keyword evidence="4" id="KW-0732">Signal</keyword>
<dbReference type="Proteomes" id="UP001479290">
    <property type="component" value="Unassembled WGS sequence"/>
</dbReference>
<feature type="disulfide bond" evidence="1">
    <location>
        <begin position="60"/>
        <end position="73"/>
    </location>
</feature>
<dbReference type="Pfam" id="PF00020">
    <property type="entry name" value="TNFR_c6"/>
    <property type="match status" value="1"/>
</dbReference>
<evidence type="ECO:0000256" key="4">
    <source>
        <dbReference type="SAM" id="SignalP"/>
    </source>
</evidence>
<accession>A0AAW2AIQ8</accession>
<dbReference type="PANTHER" id="PTHR47139">
    <property type="entry name" value="TUMOR NECROSIS FACTOR RECEPTOR SUPERFAMILY MEMBER 9"/>
    <property type="match status" value="1"/>
</dbReference>
<keyword evidence="3" id="KW-1133">Transmembrane helix</keyword>
<dbReference type="PROSITE" id="PS50050">
    <property type="entry name" value="TNFR_NGFR_2"/>
    <property type="match status" value="1"/>
</dbReference>
<feature type="region of interest" description="Disordered" evidence="2">
    <location>
        <begin position="177"/>
        <end position="200"/>
    </location>
</feature>
<evidence type="ECO:0000256" key="3">
    <source>
        <dbReference type="SAM" id="Phobius"/>
    </source>
</evidence>
<dbReference type="PROSITE" id="PS00652">
    <property type="entry name" value="TNFR_NGFR_1"/>
    <property type="match status" value="1"/>
</dbReference>
<dbReference type="SMART" id="SM00208">
    <property type="entry name" value="TNFR"/>
    <property type="match status" value="2"/>
</dbReference>
<feature type="compositionally biased region" description="Low complexity" evidence="2">
    <location>
        <begin position="185"/>
        <end position="200"/>
    </location>
</feature>